<dbReference type="SUPFAM" id="SSF46689">
    <property type="entry name" value="Homeodomain-like"/>
    <property type="match status" value="1"/>
</dbReference>
<organism evidence="3 4">
    <name type="scientific">Ambispora leptoticha</name>
    <dbReference type="NCBI Taxonomy" id="144679"/>
    <lineage>
        <taxon>Eukaryota</taxon>
        <taxon>Fungi</taxon>
        <taxon>Fungi incertae sedis</taxon>
        <taxon>Mucoromycota</taxon>
        <taxon>Glomeromycotina</taxon>
        <taxon>Glomeromycetes</taxon>
        <taxon>Archaeosporales</taxon>
        <taxon>Ambisporaceae</taxon>
        <taxon>Ambispora</taxon>
    </lineage>
</organism>
<dbReference type="AlphaFoldDB" id="A0A9N9NME0"/>
<dbReference type="InterPro" id="IPR009057">
    <property type="entry name" value="Homeodomain-like_sf"/>
</dbReference>
<dbReference type="GO" id="GO:0005634">
    <property type="term" value="C:nucleus"/>
    <property type="evidence" value="ECO:0007669"/>
    <property type="project" value="TreeGrafter"/>
</dbReference>
<name>A0A9N9NME0_9GLOM</name>
<dbReference type="PROSITE" id="PS51253">
    <property type="entry name" value="HTH_CENPB"/>
    <property type="match status" value="1"/>
</dbReference>
<evidence type="ECO:0000313" key="3">
    <source>
        <dbReference type="EMBL" id="CAG8751454.1"/>
    </source>
</evidence>
<accession>A0A9N9NME0</accession>
<keyword evidence="1" id="KW-0238">DNA-binding</keyword>
<dbReference type="InterPro" id="IPR006600">
    <property type="entry name" value="HTH_CenpB_DNA-bd_dom"/>
</dbReference>
<evidence type="ECO:0000256" key="1">
    <source>
        <dbReference type="ARBA" id="ARBA00023125"/>
    </source>
</evidence>
<dbReference type="PANTHER" id="PTHR19303:SF73">
    <property type="entry name" value="PROTEIN PDC2"/>
    <property type="match status" value="1"/>
</dbReference>
<feature type="domain" description="HTH CENPB-type" evidence="2">
    <location>
        <begin position="70"/>
        <end position="144"/>
    </location>
</feature>
<comment type="caution">
    <text evidence="3">The sequence shown here is derived from an EMBL/GenBank/DDBJ whole genome shotgun (WGS) entry which is preliminary data.</text>
</comment>
<evidence type="ECO:0000313" key="4">
    <source>
        <dbReference type="Proteomes" id="UP000789508"/>
    </source>
</evidence>
<protein>
    <submittedName>
        <fullName evidence="3">4624_t:CDS:1</fullName>
    </submittedName>
</protein>
<reference evidence="3" key="1">
    <citation type="submission" date="2021-06" db="EMBL/GenBank/DDBJ databases">
        <authorList>
            <person name="Kallberg Y."/>
            <person name="Tangrot J."/>
            <person name="Rosling A."/>
        </authorList>
    </citation>
    <scope>NUCLEOTIDE SEQUENCE</scope>
    <source>
        <strain evidence="3">FL130A</strain>
    </source>
</reference>
<evidence type="ECO:0000259" key="2">
    <source>
        <dbReference type="PROSITE" id="PS51253"/>
    </source>
</evidence>
<keyword evidence="4" id="KW-1185">Reference proteome</keyword>
<dbReference type="Proteomes" id="UP000789508">
    <property type="component" value="Unassembled WGS sequence"/>
</dbReference>
<feature type="non-terminal residue" evidence="3">
    <location>
        <position position="1"/>
    </location>
</feature>
<dbReference type="Pfam" id="PF03221">
    <property type="entry name" value="HTH_Tnp_Tc5"/>
    <property type="match status" value="1"/>
</dbReference>
<gene>
    <name evidence="3" type="ORF">ALEPTO_LOCUS13315</name>
</gene>
<feature type="non-terminal residue" evidence="3">
    <location>
        <position position="201"/>
    </location>
</feature>
<dbReference type="Pfam" id="PF18107">
    <property type="entry name" value="HTH_ABP1_N"/>
    <property type="match status" value="1"/>
</dbReference>
<sequence length="201" mass="22942">DKVILVGNLRNDQRKMICDHYQENPAITQKELAEWAKDEFKLAKAPGQSTISDILKRKDEFNKMSSADLGIKKRRIIMFPELDTALANWVLQCEHRAVRLNGDMIKAKGKRLADLMGISESDQPEFSNGWLQAFQERHNFRHFKLHGESGSADVAVINLKLPDIINTTNQYSLCDIYNMDETGLFYAMAPDRTIASRQIEG</sequence>
<dbReference type="InterPro" id="IPR050863">
    <property type="entry name" value="CenT-Element_Derived"/>
</dbReference>
<dbReference type="PANTHER" id="PTHR19303">
    <property type="entry name" value="TRANSPOSON"/>
    <property type="match status" value="1"/>
</dbReference>
<proteinExistence type="predicted"/>
<dbReference type="OrthoDB" id="2433378at2759"/>
<dbReference type="SMART" id="SM00674">
    <property type="entry name" value="CENPB"/>
    <property type="match status" value="1"/>
</dbReference>
<dbReference type="Gene3D" id="1.10.10.60">
    <property type="entry name" value="Homeodomain-like"/>
    <property type="match status" value="2"/>
</dbReference>
<dbReference type="InterPro" id="IPR041188">
    <property type="entry name" value="HTH_ABP1_N"/>
</dbReference>
<dbReference type="GO" id="GO:0003677">
    <property type="term" value="F:DNA binding"/>
    <property type="evidence" value="ECO:0007669"/>
    <property type="project" value="UniProtKB-KW"/>
</dbReference>
<dbReference type="EMBL" id="CAJVPS010040970">
    <property type="protein sequence ID" value="CAG8751454.1"/>
    <property type="molecule type" value="Genomic_DNA"/>
</dbReference>